<dbReference type="SMART" id="SM00525">
    <property type="entry name" value="FES"/>
    <property type="match status" value="1"/>
</dbReference>
<accession>A0A381XG04</accession>
<dbReference type="CDD" id="cd00056">
    <property type="entry name" value="ENDO3c"/>
    <property type="match status" value="1"/>
</dbReference>
<keyword evidence="8" id="KW-0227">DNA damage</keyword>
<keyword evidence="10" id="KW-0408">Iron</keyword>
<dbReference type="InterPro" id="IPR023170">
    <property type="entry name" value="HhH_base_excis_C"/>
</dbReference>
<evidence type="ECO:0000313" key="15">
    <source>
        <dbReference type="EMBL" id="SVA63658.1"/>
    </source>
</evidence>
<comment type="cofactor">
    <cofactor evidence="2">
        <name>[4Fe-4S] cluster</name>
        <dbReference type="ChEBI" id="CHEBI:49883"/>
    </cofactor>
</comment>
<keyword evidence="6" id="KW-0004">4Fe-4S</keyword>
<feature type="domain" description="HhH-GPD" evidence="14">
    <location>
        <begin position="65"/>
        <end position="211"/>
    </location>
</feature>
<dbReference type="PROSITE" id="PS00764">
    <property type="entry name" value="ENDONUCLEASE_III_1"/>
    <property type="match status" value="1"/>
</dbReference>
<organism evidence="15">
    <name type="scientific">marine metagenome</name>
    <dbReference type="NCBI Taxonomy" id="408172"/>
    <lineage>
        <taxon>unclassified sequences</taxon>
        <taxon>metagenomes</taxon>
        <taxon>ecological metagenomes</taxon>
    </lineage>
</organism>
<dbReference type="GO" id="GO:0051539">
    <property type="term" value="F:4 iron, 4 sulfur cluster binding"/>
    <property type="evidence" value="ECO:0007669"/>
    <property type="project" value="UniProtKB-KW"/>
</dbReference>
<evidence type="ECO:0000256" key="5">
    <source>
        <dbReference type="ARBA" id="ARBA00022023"/>
    </source>
</evidence>
<dbReference type="InterPro" id="IPR011257">
    <property type="entry name" value="DNA_glycosylase"/>
</dbReference>
<name>A0A381XG04_9ZZZZ</name>
<dbReference type="GO" id="GO:0006284">
    <property type="term" value="P:base-excision repair"/>
    <property type="evidence" value="ECO:0007669"/>
    <property type="project" value="InterPro"/>
</dbReference>
<dbReference type="PANTHER" id="PTHR42944:SF1">
    <property type="entry name" value="ADENINE DNA GLYCOSYLASE"/>
    <property type="match status" value="1"/>
</dbReference>
<dbReference type="SUPFAM" id="SSF48150">
    <property type="entry name" value="DNA-glycosylase"/>
    <property type="match status" value="1"/>
</dbReference>
<dbReference type="FunFam" id="1.10.340.30:FF:000002">
    <property type="entry name" value="Adenine DNA glycosylase"/>
    <property type="match status" value="1"/>
</dbReference>
<evidence type="ECO:0000256" key="8">
    <source>
        <dbReference type="ARBA" id="ARBA00022763"/>
    </source>
</evidence>
<feature type="non-terminal residue" evidence="15">
    <location>
        <position position="294"/>
    </location>
</feature>
<dbReference type="NCBIfam" id="TIGR01084">
    <property type="entry name" value="mutY"/>
    <property type="match status" value="1"/>
</dbReference>
<evidence type="ECO:0000256" key="12">
    <source>
        <dbReference type="ARBA" id="ARBA00023204"/>
    </source>
</evidence>
<dbReference type="EC" id="3.2.2.31" evidence="4"/>
<dbReference type="PROSITE" id="PS01155">
    <property type="entry name" value="ENDONUCLEASE_III_2"/>
    <property type="match status" value="1"/>
</dbReference>
<dbReference type="GO" id="GO:0000701">
    <property type="term" value="F:purine-specific mismatch base pair DNA N-glycosylase activity"/>
    <property type="evidence" value="ECO:0007669"/>
    <property type="project" value="UniProtKB-EC"/>
</dbReference>
<comment type="catalytic activity">
    <reaction evidence="1">
        <text>Hydrolyzes free adenine bases from 7,8-dihydro-8-oxoguanine:adenine mismatched double-stranded DNA, leaving an apurinic site.</text>
        <dbReference type="EC" id="3.2.2.31"/>
    </reaction>
</comment>
<comment type="similarity">
    <text evidence="3">Belongs to the Nth/MutY family.</text>
</comment>
<evidence type="ECO:0000256" key="13">
    <source>
        <dbReference type="ARBA" id="ARBA00023295"/>
    </source>
</evidence>
<reference evidence="15" key="1">
    <citation type="submission" date="2018-05" db="EMBL/GenBank/DDBJ databases">
        <authorList>
            <person name="Lanie J.A."/>
            <person name="Ng W.-L."/>
            <person name="Kazmierczak K.M."/>
            <person name="Andrzejewski T.M."/>
            <person name="Davidsen T.M."/>
            <person name="Wayne K.J."/>
            <person name="Tettelin H."/>
            <person name="Glass J.I."/>
            <person name="Rusch D."/>
            <person name="Podicherti R."/>
            <person name="Tsui H.-C.T."/>
            <person name="Winkler M.E."/>
        </authorList>
    </citation>
    <scope>NUCLEOTIDE SEQUENCE</scope>
</reference>
<evidence type="ECO:0000256" key="10">
    <source>
        <dbReference type="ARBA" id="ARBA00023004"/>
    </source>
</evidence>
<evidence type="ECO:0000256" key="2">
    <source>
        <dbReference type="ARBA" id="ARBA00001966"/>
    </source>
</evidence>
<dbReference type="GO" id="GO:0032357">
    <property type="term" value="F:oxidized purine DNA binding"/>
    <property type="evidence" value="ECO:0007669"/>
    <property type="project" value="TreeGrafter"/>
</dbReference>
<dbReference type="InterPro" id="IPR004035">
    <property type="entry name" value="Endouclease-III_FeS-bd_BS"/>
</dbReference>
<dbReference type="Gene3D" id="1.10.340.30">
    <property type="entry name" value="Hypothetical protein, domain 2"/>
    <property type="match status" value="1"/>
</dbReference>
<dbReference type="PANTHER" id="PTHR42944">
    <property type="entry name" value="ADENINE DNA GLYCOSYLASE"/>
    <property type="match status" value="1"/>
</dbReference>
<evidence type="ECO:0000256" key="7">
    <source>
        <dbReference type="ARBA" id="ARBA00022723"/>
    </source>
</evidence>
<keyword evidence="12" id="KW-0234">DNA repair</keyword>
<dbReference type="GO" id="GO:0046872">
    <property type="term" value="F:metal ion binding"/>
    <property type="evidence" value="ECO:0007669"/>
    <property type="project" value="UniProtKB-KW"/>
</dbReference>
<evidence type="ECO:0000256" key="9">
    <source>
        <dbReference type="ARBA" id="ARBA00022801"/>
    </source>
</evidence>
<dbReference type="GO" id="GO:0034039">
    <property type="term" value="F:8-oxo-7,8-dihydroguanine DNA N-glycosylase activity"/>
    <property type="evidence" value="ECO:0007669"/>
    <property type="project" value="TreeGrafter"/>
</dbReference>
<keyword evidence="13" id="KW-0326">Glycosidase</keyword>
<dbReference type="InterPro" id="IPR003265">
    <property type="entry name" value="HhH-GPD_domain"/>
</dbReference>
<dbReference type="SUPFAM" id="SSF55811">
    <property type="entry name" value="Nudix"/>
    <property type="match status" value="1"/>
</dbReference>
<gene>
    <name evidence="15" type="ORF">METZ01_LOCUS116512</name>
</gene>
<dbReference type="InterPro" id="IPR004036">
    <property type="entry name" value="Endonuclease-III-like_CS2"/>
</dbReference>
<dbReference type="SMART" id="SM00478">
    <property type="entry name" value="ENDO3c"/>
    <property type="match status" value="1"/>
</dbReference>
<keyword evidence="9" id="KW-0378">Hydrolase</keyword>
<evidence type="ECO:0000256" key="4">
    <source>
        <dbReference type="ARBA" id="ARBA00012045"/>
    </source>
</evidence>
<dbReference type="GO" id="GO:0006298">
    <property type="term" value="P:mismatch repair"/>
    <property type="evidence" value="ECO:0007669"/>
    <property type="project" value="TreeGrafter"/>
</dbReference>
<sequence length="294" mass="33306">MGARSAGHFLLLASLYFPAMEPAKLSRKSLSAFRQALLYYYDKYRRSLPWRDESDPYRILVSEVMLQQTRVETVQGYYRRWLEQFPDLETLAAADSHEVLKAWEGLGYYKRARRLQEAARVTVERWDATLPRTLAGLRELPGVGEYTAGAVASIAFGEAVPAVDGNVRRVLSRIFDVADPRTSWLQVTASGLVDRDRPGDWNQALMELGATVCVPRRPKCDICPVSVWCSARRAGTELDRPIRSTRSRPKRVQLALAVLYDGEQVFLVRRFWDGLLGGMWAFPESEVSDVSDAE</sequence>
<protein>
    <recommendedName>
        <fullName evidence="5">Adenine DNA glycosylase</fullName>
        <ecNumber evidence="4">3.2.2.31</ecNumber>
    </recommendedName>
</protein>
<evidence type="ECO:0000256" key="1">
    <source>
        <dbReference type="ARBA" id="ARBA00000843"/>
    </source>
</evidence>
<evidence type="ECO:0000256" key="6">
    <source>
        <dbReference type="ARBA" id="ARBA00022485"/>
    </source>
</evidence>
<dbReference type="InterPro" id="IPR015797">
    <property type="entry name" value="NUDIX_hydrolase-like_dom_sf"/>
</dbReference>
<dbReference type="GO" id="GO:0035485">
    <property type="term" value="F:adenine/guanine mispair binding"/>
    <property type="evidence" value="ECO:0007669"/>
    <property type="project" value="TreeGrafter"/>
</dbReference>
<keyword evidence="7" id="KW-0479">Metal-binding</keyword>
<dbReference type="InterPro" id="IPR003651">
    <property type="entry name" value="Endonuclease3_FeS-loop_motif"/>
</dbReference>
<keyword evidence="11" id="KW-0411">Iron-sulfur</keyword>
<evidence type="ECO:0000256" key="3">
    <source>
        <dbReference type="ARBA" id="ARBA00008343"/>
    </source>
</evidence>
<evidence type="ECO:0000256" key="11">
    <source>
        <dbReference type="ARBA" id="ARBA00023014"/>
    </source>
</evidence>
<proteinExistence type="inferred from homology"/>
<dbReference type="Gene3D" id="1.10.1670.10">
    <property type="entry name" value="Helix-hairpin-Helix base-excision DNA repair enzymes (C-terminal)"/>
    <property type="match status" value="1"/>
</dbReference>
<dbReference type="InterPro" id="IPR044298">
    <property type="entry name" value="MIG/MutY"/>
</dbReference>
<dbReference type="Pfam" id="PF10576">
    <property type="entry name" value="EndIII_4Fe-2S"/>
    <property type="match status" value="1"/>
</dbReference>
<dbReference type="AlphaFoldDB" id="A0A381XG04"/>
<dbReference type="InterPro" id="IPR005760">
    <property type="entry name" value="A/G_AdeGlyc_MutY"/>
</dbReference>
<dbReference type="Pfam" id="PF00730">
    <property type="entry name" value="HhH-GPD"/>
    <property type="match status" value="1"/>
</dbReference>
<evidence type="ECO:0000259" key="14">
    <source>
        <dbReference type="SMART" id="SM00478"/>
    </source>
</evidence>
<dbReference type="EMBL" id="UINC01015041">
    <property type="protein sequence ID" value="SVA63658.1"/>
    <property type="molecule type" value="Genomic_DNA"/>
</dbReference>